<dbReference type="NCBIfam" id="NF028537">
    <property type="entry name" value="P_eth_NH2_trans"/>
    <property type="match status" value="1"/>
</dbReference>
<evidence type="ECO:0000313" key="12">
    <source>
        <dbReference type="Proteomes" id="UP000190868"/>
    </source>
</evidence>
<keyword evidence="2" id="KW-1003">Cell membrane</keyword>
<dbReference type="Pfam" id="PF00884">
    <property type="entry name" value="Sulfatase"/>
    <property type="match status" value="1"/>
</dbReference>
<sequence length="533" mass="61904">MKLTQNKLITLVSIFFVIFYNTTFLKNVVEVYKFSGIDLFYLFMAAFTLTSFLIVFFTLLSSRYTTKPILIITLFVSSFSAYFIDTYHIVIDTQMIQNIVQTNLNESFDLFSLKLLLYIVFLGFLPSCFVYKVDIEYMAFKKELFLKFKFLGIFFILTVVIVLIFSRFYTSFFREHKPLRYSINPVYWIYSTGKYVSNLINSADVVVKPIAEDVKINKIQNQVPKLVIVVVGEAARADRFSLNGYTKNTNPLLSKEDVYNFSNAFSCGTSTAYSVPCMFSVYNRDDYSQKKANSTENVLDILLRTNEVNILWRDNNSDSKGVAIRTNYEDYKTPKNNTICEGSECRDEGMLVGLDKFIDKNKNKDILIVLHQMGNHGPAYYKRYPKSFEVFKPVCLTNQFEKCTQEEINNAYDNAILYTDYFLSKVIKFLKSYSSTYDTAMLYASDHGESLGENGIYLHGLPYFMAPENQKHIGFMMWFGDSYLNKYIDKEKLISYTKNEVSHNNFFHTILGLFNVETKVYKPNLDILQNARK</sequence>
<accession>A0A1S6U5B5</accession>
<evidence type="ECO:0000259" key="10">
    <source>
        <dbReference type="Pfam" id="PF08019"/>
    </source>
</evidence>
<dbReference type="Pfam" id="PF08019">
    <property type="entry name" value="EptA_B_N"/>
    <property type="match status" value="1"/>
</dbReference>
<dbReference type="InterPro" id="IPR058130">
    <property type="entry name" value="PEA_transf_C"/>
</dbReference>
<dbReference type="GO" id="GO:0009244">
    <property type="term" value="P:lipopolysaccharide core region biosynthetic process"/>
    <property type="evidence" value="ECO:0007669"/>
    <property type="project" value="TreeGrafter"/>
</dbReference>
<dbReference type="RefSeq" id="WP_078424118.1">
    <property type="nucleotide sequence ID" value="NZ_CP017258.1"/>
</dbReference>
<evidence type="ECO:0000256" key="1">
    <source>
        <dbReference type="ARBA" id="ARBA00004429"/>
    </source>
</evidence>
<evidence type="ECO:0000256" key="8">
    <source>
        <dbReference type="SAM" id="Phobius"/>
    </source>
</evidence>
<keyword evidence="5 8" id="KW-0812">Transmembrane</keyword>
<keyword evidence="4 11" id="KW-0808">Transferase</keyword>
<keyword evidence="3" id="KW-0997">Cell inner membrane</keyword>
<evidence type="ECO:0000256" key="5">
    <source>
        <dbReference type="ARBA" id="ARBA00022692"/>
    </source>
</evidence>
<dbReference type="PANTHER" id="PTHR30443:SF0">
    <property type="entry name" value="PHOSPHOETHANOLAMINE TRANSFERASE EPTA"/>
    <property type="match status" value="1"/>
</dbReference>
<feature type="transmembrane region" description="Helical" evidence="8">
    <location>
        <begin position="110"/>
        <end position="130"/>
    </location>
</feature>
<dbReference type="PANTHER" id="PTHR30443">
    <property type="entry name" value="INNER MEMBRANE PROTEIN"/>
    <property type="match status" value="1"/>
</dbReference>
<dbReference type="GO" id="GO:0005886">
    <property type="term" value="C:plasma membrane"/>
    <property type="evidence" value="ECO:0007669"/>
    <property type="project" value="UniProtKB-SubCell"/>
</dbReference>
<evidence type="ECO:0000256" key="2">
    <source>
        <dbReference type="ARBA" id="ARBA00022475"/>
    </source>
</evidence>
<name>A0A1S6U5B5_9BACT</name>
<keyword evidence="12" id="KW-1185">Reference proteome</keyword>
<proteinExistence type="predicted"/>
<protein>
    <submittedName>
        <fullName evidence="11">Phosphoethanolamine transferase</fullName>
    </submittedName>
</protein>
<dbReference type="InterPro" id="IPR012549">
    <property type="entry name" value="EptA-like_N"/>
</dbReference>
<evidence type="ECO:0000259" key="9">
    <source>
        <dbReference type="Pfam" id="PF00884"/>
    </source>
</evidence>
<feature type="domain" description="Sulfatase N-terminal" evidence="9">
    <location>
        <begin position="226"/>
        <end position="516"/>
    </location>
</feature>
<dbReference type="InterPro" id="IPR000917">
    <property type="entry name" value="Sulfatase_N"/>
</dbReference>
<evidence type="ECO:0000256" key="4">
    <source>
        <dbReference type="ARBA" id="ARBA00022679"/>
    </source>
</evidence>
<dbReference type="InterPro" id="IPR040423">
    <property type="entry name" value="PEA_transferase"/>
</dbReference>
<evidence type="ECO:0000256" key="3">
    <source>
        <dbReference type="ARBA" id="ARBA00022519"/>
    </source>
</evidence>
<organism evidence="11 12">
    <name type="scientific">Campylobacter pinnipediorum subsp. caledonicus</name>
    <dbReference type="NCBI Taxonomy" id="1874362"/>
    <lineage>
        <taxon>Bacteria</taxon>
        <taxon>Pseudomonadati</taxon>
        <taxon>Campylobacterota</taxon>
        <taxon>Epsilonproteobacteria</taxon>
        <taxon>Campylobacterales</taxon>
        <taxon>Campylobacteraceae</taxon>
        <taxon>Campylobacter</taxon>
    </lineage>
</organism>
<gene>
    <name evidence="11" type="ORF">CPIN18021_0024</name>
</gene>
<comment type="subcellular location">
    <subcellularLocation>
        <location evidence="1">Cell inner membrane</location>
        <topology evidence="1">Multi-pass membrane protein</topology>
    </subcellularLocation>
</comment>
<dbReference type="AlphaFoldDB" id="A0A1S6U5B5"/>
<keyword evidence="7 8" id="KW-0472">Membrane</keyword>
<evidence type="ECO:0000313" key="11">
    <source>
        <dbReference type="EMBL" id="AQW86889.1"/>
    </source>
</evidence>
<dbReference type="EMBL" id="CP017258">
    <property type="protein sequence ID" value="AQW86889.1"/>
    <property type="molecule type" value="Genomic_DNA"/>
</dbReference>
<feature type="transmembrane region" description="Helical" evidence="8">
    <location>
        <begin position="69"/>
        <end position="90"/>
    </location>
</feature>
<evidence type="ECO:0000256" key="7">
    <source>
        <dbReference type="ARBA" id="ARBA00023136"/>
    </source>
</evidence>
<feature type="transmembrane region" description="Helical" evidence="8">
    <location>
        <begin position="40"/>
        <end position="60"/>
    </location>
</feature>
<keyword evidence="6 8" id="KW-1133">Transmembrane helix</keyword>
<dbReference type="Proteomes" id="UP000190868">
    <property type="component" value="Chromosome"/>
</dbReference>
<reference evidence="12" key="1">
    <citation type="submission" date="2016-09" db="EMBL/GenBank/DDBJ databases">
        <title>Comparative genomics of the Campylobacter concisus group.</title>
        <authorList>
            <person name="Miller W.G."/>
            <person name="Yee E."/>
            <person name="Chapman M.H."/>
            <person name="Huynh S."/>
            <person name="Bono J.L."/>
            <person name="On S.L.W."/>
            <person name="StLeger J."/>
            <person name="Foster G."/>
            <person name="Parker C.T."/>
        </authorList>
    </citation>
    <scope>NUCLEOTIDE SEQUENCE [LARGE SCALE GENOMIC DNA]</scope>
    <source>
        <strain evidence="12">RM18021</strain>
    </source>
</reference>
<dbReference type="InterPro" id="IPR017850">
    <property type="entry name" value="Alkaline_phosphatase_core_sf"/>
</dbReference>
<dbReference type="CDD" id="cd16017">
    <property type="entry name" value="LptA"/>
    <property type="match status" value="1"/>
</dbReference>
<feature type="domain" description="Phosphoethanolamine transferase N-terminal" evidence="10">
    <location>
        <begin position="50"/>
        <end position="198"/>
    </location>
</feature>
<feature type="transmembrane region" description="Helical" evidence="8">
    <location>
        <begin position="150"/>
        <end position="169"/>
    </location>
</feature>
<dbReference type="SUPFAM" id="SSF53649">
    <property type="entry name" value="Alkaline phosphatase-like"/>
    <property type="match status" value="1"/>
</dbReference>
<dbReference type="Gene3D" id="3.40.720.10">
    <property type="entry name" value="Alkaline Phosphatase, subunit A"/>
    <property type="match status" value="1"/>
</dbReference>
<evidence type="ECO:0000256" key="6">
    <source>
        <dbReference type="ARBA" id="ARBA00022989"/>
    </source>
</evidence>
<dbReference type="GO" id="GO:0016776">
    <property type="term" value="F:phosphotransferase activity, phosphate group as acceptor"/>
    <property type="evidence" value="ECO:0007669"/>
    <property type="project" value="TreeGrafter"/>
</dbReference>